<sequence length="314" mass="33918">MGGAALAGDSLDAASDKVHPTGGLPPTLATALRDGPFHQALHQAITHRGLPLARLRAALDEAGTHIGQSTLSYWQRGLRRPEMPRATEAVLALEQVLDLPSNSLLGLIEPMGEHSGRSTSLAAEEFEADLRNPHLDVLALHEVVTINAARTRRSVLSRLVVRGRAEGADRYLALHPADEQGHVEHSAVHTGEGCRAGRMRKRGPDGSVAFELLFDRRLLPGETLVFSYTVIDTAVGQTGGHLRRFPSVAGNYLLQLRFHRGVLPARCFREQHGDDIQHEELSYGLDGVVSAYFEPVDCDRAGITVHWGSAAGGS</sequence>
<feature type="region of interest" description="Disordered" evidence="1">
    <location>
        <begin position="1"/>
        <end position="25"/>
    </location>
</feature>
<evidence type="ECO:0000256" key="1">
    <source>
        <dbReference type="SAM" id="MobiDB-lite"/>
    </source>
</evidence>
<organism evidence="2 3">
    <name type="scientific">Kutzneria buriramensis</name>
    <dbReference type="NCBI Taxonomy" id="1045776"/>
    <lineage>
        <taxon>Bacteria</taxon>
        <taxon>Bacillati</taxon>
        <taxon>Actinomycetota</taxon>
        <taxon>Actinomycetes</taxon>
        <taxon>Pseudonocardiales</taxon>
        <taxon>Pseudonocardiaceae</taxon>
        <taxon>Kutzneria</taxon>
    </lineage>
</organism>
<evidence type="ECO:0000313" key="2">
    <source>
        <dbReference type="EMBL" id="REH55818.1"/>
    </source>
</evidence>
<accession>A0A3E0IAR2</accession>
<reference evidence="2 3" key="1">
    <citation type="submission" date="2018-08" db="EMBL/GenBank/DDBJ databases">
        <title>Genomic Encyclopedia of Archaeal and Bacterial Type Strains, Phase II (KMG-II): from individual species to whole genera.</title>
        <authorList>
            <person name="Goeker M."/>
        </authorList>
    </citation>
    <scope>NUCLEOTIDE SEQUENCE [LARGE SCALE GENOMIC DNA]</scope>
    <source>
        <strain evidence="2 3">DSM 45791</strain>
    </source>
</reference>
<dbReference type="Proteomes" id="UP000256269">
    <property type="component" value="Unassembled WGS sequence"/>
</dbReference>
<comment type="caution">
    <text evidence="2">The sequence shown here is derived from an EMBL/GenBank/DDBJ whole genome shotgun (WGS) entry which is preliminary data.</text>
</comment>
<dbReference type="AlphaFoldDB" id="A0A3E0IAR2"/>
<gene>
    <name evidence="2" type="ORF">BCF44_101844</name>
</gene>
<keyword evidence="3" id="KW-1185">Reference proteome</keyword>
<name>A0A3E0IAR2_9PSEU</name>
<protein>
    <submittedName>
        <fullName evidence="2">Uncharacterized protein</fullName>
    </submittedName>
</protein>
<feature type="compositionally biased region" description="Low complexity" evidence="1">
    <location>
        <begin position="1"/>
        <end position="13"/>
    </location>
</feature>
<proteinExistence type="predicted"/>
<evidence type="ECO:0000313" key="3">
    <source>
        <dbReference type="Proteomes" id="UP000256269"/>
    </source>
</evidence>
<dbReference type="EMBL" id="QUNO01000001">
    <property type="protein sequence ID" value="REH55818.1"/>
    <property type="molecule type" value="Genomic_DNA"/>
</dbReference>